<dbReference type="GO" id="GO:0008967">
    <property type="term" value="F:phosphoglycolate phosphatase activity"/>
    <property type="evidence" value="ECO:0007669"/>
    <property type="project" value="UniProtKB-EC"/>
</dbReference>
<dbReference type="InterPro" id="IPR023198">
    <property type="entry name" value="PGP-like_dom2"/>
</dbReference>
<dbReference type="STRING" id="28200.GCA_001572935_01009"/>
<dbReference type="InterPro" id="IPR050155">
    <property type="entry name" value="HAD-like_hydrolase_sf"/>
</dbReference>
<sequence>MKMIIFDMDGTLVNSGSSIANCINYVRSHLGLEPMDKNFILENVNDININSAEFFYNRQTFTPKVTELFEDFYSKNCLVDLHLYDGVKELLDDLKGEFKFSVATNANSDYARKMLGHLEIDRYFNSILGYNDVSAPKPKPDMINRILDLNSIKKENAQLFGDSTKDTIAAFNAGVDGVLVNWGFSNHNEGAISNIDELRREIEKKFRL</sequence>
<comment type="pathway">
    <text evidence="2">Organic acid metabolism; glycolate biosynthesis; glycolate from 2-phosphoglycolate: step 1/1.</text>
</comment>
<dbReference type="InterPro" id="IPR036412">
    <property type="entry name" value="HAD-like_sf"/>
</dbReference>
<evidence type="ECO:0000256" key="3">
    <source>
        <dbReference type="ARBA" id="ARBA00006171"/>
    </source>
</evidence>
<dbReference type="GO" id="GO:0005829">
    <property type="term" value="C:cytosol"/>
    <property type="evidence" value="ECO:0007669"/>
    <property type="project" value="TreeGrafter"/>
</dbReference>
<comment type="similarity">
    <text evidence="3">Belongs to the HAD-like hydrolase superfamily. CbbY/CbbZ/Gph/YieH family.</text>
</comment>
<dbReference type="Pfam" id="PF13419">
    <property type="entry name" value="HAD_2"/>
    <property type="match status" value="1"/>
</dbReference>
<evidence type="ECO:0000256" key="4">
    <source>
        <dbReference type="ARBA" id="ARBA00013078"/>
    </source>
</evidence>
<reference evidence="5 6" key="1">
    <citation type="submission" date="2018-05" db="EMBL/GenBank/DDBJ databases">
        <title>Antimicrobial susceptibility testing and genomic analysis of Arcobacter skirrowii strains and one Arcobacter butzleri isolated from German poultry farms.</title>
        <authorList>
            <person name="Haenel I."/>
            <person name="Hotzel H."/>
            <person name="Tomaso H."/>
            <person name="Busch A."/>
        </authorList>
    </citation>
    <scope>NUCLEOTIDE SEQUENCE [LARGE SCALE GENOMIC DNA]</scope>
    <source>
        <strain evidence="6">v</strain>
    </source>
</reference>
<comment type="caution">
    <text evidence="5">The sequence shown here is derived from an EMBL/GenBank/DDBJ whole genome shotgun (WGS) entry which is preliminary data.</text>
</comment>
<evidence type="ECO:0000313" key="6">
    <source>
        <dbReference type="Proteomes" id="UP000245014"/>
    </source>
</evidence>
<evidence type="ECO:0000313" key="5">
    <source>
        <dbReference type="EMBL" id="PWE21683.1"/>
    </source>
</evidence>
<dbReference type="AlphaFoldDB" id="A0A2U2C0Z6"/>
<gene>
    <name evidence="5" type="ORF">DF188_05570</name>
</gene>
<dbReference type="GO" id="GO:0006281">
    <property type="term" value="P:DNA repair"/>
    <property type="evidence" value="ECO:0007669"/>
    <property type="project" value="TreeGrafter"/>
</dbReference>
<dbReference type="PANTHER" id="PTHR43434">
    <property type="entry name" value="PHOSPHOGLYCOLATE PHOSPHATASE"/>
    <property type="match status" value="1"/>
</dbReference>
<dbReference type="PANTHER" id="PTHR43434:SF1">
    <property type="entry name" value="PHOSPHOGLYCOLATE PHOSPHATASE"/>
    <property type="match status" value="1"/>
</dbReference>
<dbReference type="EMBL" id="QEYI01000003">
    <property type="protein sequence ID" value="PWE21683.1"/>
    <property type="molecule type" value="Genomic_DNA"/>
</dbReference>
<organism evidence="5 6">
    <name type="scientific">Aliarcobacter skirrowii</name>
    <dbReference type="NCBI Taxonomy" id="28200"/>
    <lineage>
        <taxon>Bacteria</taxon>
        <taxon>Pseudomonadati</taxon>
        <taxon>Campylobacterota</taxon>
        <taxon>Epsilonproteobacteria</taxon>
        <taxon>Campylobacterales</taxon>
        <taxon>Arcobacteraceae</taxon>
        <taxon>Aliarcobacter</taxon>
    </lineage>
</organism>
<name>A0A2U2C0Z6_9BACT</name>
<dbReference type="Proteomes" id="UP000245014">
    <property type="component" value="Unassembled WGS sequence"/>
</dbReference>
<accession>A0A2U2C0Z6</accession>
<dbReference type="Gene3D" id="1.10.150.240">
    <property type="entry name" value="Putative phosphatase, domain 2"/>
    <property type="match status" value="1"/>
</dbReference>
<evidence type="ECO:0000256" key="1">
    <source>
        <dbReference type="ARBA" id="ARBA00000830"/>
    </source>
</evidence>
<dbReference type="SFLD" id="SFLDG01129">
    <property type="entry name" value="C1.5:_HAD__Beta-PGM__Phosphata"/>
    <property type="match status" value="1"/>
</dbReference>
<dbReference type="EC" id="3.1.3.18" evidence="4"/>
<dbReference type="Gene3D" id="3.40.50.1000">
    <property type="entry name" value="HAD superfamily/HAD-like"/>
    <property type="match status" value="1"/>
</dbReference>
<evidence type="ECO:0000256" key="2">
    <source>
        <dbReference type="ARBA" id="ARBA00004818"/>
    </source>
</evidence>
<dbReference type="RefSeq" id="WP_109158395.1">
    <property type="nucleotide sequence ID" value="NZ_JAUQUO010000004.1"/>
</dbReference>
<dbReference type="InterPro" id="IPR041492">
    <property type="entry name" value="HAD_2"/>
</dbReference>
<keyword evidence="5" id="KW-0378">Hydrolase</keyword>
<dbReference type="NCBIfam" id="TIGR01549">
    <property type="entry name" value="HAD-SF-IA-v1"/>
    <property type="match status" value="1"/>
</dbReference>
<dbReference type="InterPro" id="IPR006439">
    <property type="entry name" value="HAD-SF_hydro_IA"/>
</dbReference>
<dbReference type="SUPFAM" id="SSF56784">
    <property type="entry name" value="HAD-like"/>
    <property type="match status" value="1"/>
</dbReference>
<proteinExistence type="inferred from homology"/>
<protein>
    <recommendedName>
        <fullName evidence="4">phosphoglycolate phosphatase</fullName>
        <ecNumber evidence="4">3.1.3.18</ecNumber>
    </recommendedName>
</protein>
<comment type="catalytic activity">
    <reaction evidence="1">
        <text>2-phosphoglycolate + H2O = glycolate + phosphate</text>
        <dbReference type="Rhea" id="RHEA:14369"/>
        <dbReference type="ChEBI" id="CHEBI:15377"/>
        <dbReference type="ChEBI" id="CHEBI:29805"/>
        <dbReference type="ChEBI" id="CHEBI:43474"/>
        <dbReference type="ChEBI" id="CHEBI:58033"/>
        <dbReference type="EC" id="3.1.3.18"/>
    </reaction>
</comment>
<dbReference type="InterPro" id="IPR023214">
    <property type="entry name" value="HAD_sf"/>
</dbReference>
<dbReference type="SFLD" id="SFLDS00003">
    <property type="entry name" value="Haloacid_Dehalogenase"/>
    <property type="match status" value="1"/>
</dbReference>